<keyword evidence="3" id="KW-1185">Reference proteome</keyword>
<dbReference type="AlphaFoldDB" id="A0A420IVE3"/>
<evidence type="ECO:0000313" key="2">
    <source>
        <dbReference type="EMBL" id="RKF78511.1"/>
    </source>
</evidence>
<name>A0A420IVE3_9PEZI</name>
<accession>A0A420IVE3</accession>
<proteinExistence type="predicted"/>
<evidence type="ECO:0000313" key="3">
    <source>
        <dbReference type="Proteomes" id="UP000283383"/>
    </source>
</evidence>
<evidence type="ECO:0008006" key="4">
    <source>
        <dbReference type="Google" id="ProtNLM"/>
    </source>
</evidence>
<reference evidence="2 3" key="1">
    <citation type="journal article" date="2018" name="BMC Genomics">
        <title>Comparative genome analyses reveal sequence features reflecting distinct modes of host-adaptation between dicot and monocot powdery mildew.</title>
        <authorList>
            <person name="Wu Y."/>
            <person name="Ma X."/>
            <person name="Pan Z."/>
            <person name="Kale S.D."/>
            <person name="Song Y."/>
            <person name="King H."/>
            <person name="Zhang Q."/>
            <person name="Presley C."/>
            <person name="Deng X."/>
            <person name="Wei C.I."/>
            <person name="Xiao S."/>
        </authorList>
    </citation>
    <scope>NUCLEOTIDE SEQUENCE [LARGE SCALE GENOMIC DNA]</scope>
    <source>
        <strain evidence="2">UMSG3</strain>
    </source>
</reference>
<keyword evidence="1" id="KW-0732">Signal</keyword>
<dbReference type="Proteomes" id="UP000283383">
    <property type="component" value="Unassembled WGS sequence"/>
</dbReference>
<feature type="chain" id="PRO_5019561039" description="Secreted effector protein" evidence="1">
    <location>
        <begin position="20"/>
        <end position="177"/>
    </location>
</feature>
<gene>
    <name evidence="2" type="ORF">GcM3_063018</name>
</gene>
<sequence length="177" mass="20263">MRITCYATTFSILYALVCGTKTESMSGRRQPHITLNKISKDVVCLEDLRLSRNDMNISGKSGCLKVLANKQQKQANEKFNIPLPSIVVRNYKGTNFQNQPDGSILFECHSKNPKFSIRNHWYAVAAWNQETKTCTVLGAEMIKRTGEPQVCVTANGPRKSYKFHERNYRTLPRFEQK</sequence>
<organism evidence="2 3">
    <name type="scientific">Golovinomyces cichoracearum</name>
    <dbReference type="NCBI Taxonomy" id="62708"/>
    <lineage>
        <taxon>Eukaryota</taxon>
        <taxon>Fungi</taxon>
        <taxon>Dikarya</taxon>
        <taxon>Ascomycota</taxon>
        <taxon>Pezizomycotina</taxon>
        <taxon>Leotiomycetes</taxon>
        <taxon>Erysiphales</taxon>
        <taxon>Erysiphaceae</taxon>
        <taxon>Golovinomyces</taxon>
    </lineage>
</organism>
<feature type="signal peptide" evidence="1">
    <location>
        <begin position="1"/>
        <end position="19"/>
    </location>
</feature>
<protein>
    <recommendedName>
        <fullName evidence="4">Secreted effector protein</fullName>
    </recommendedName>
</protein>
<comment type="caution">
    <text evidence="2">The sequence shown here is derived from an EMBL/GenBank/DDBJ whole genome shotgun (WGS) entry which is preliminary data.</text>
</comment>
<dbReference type="EMBL" id="MCBQ01006392">
    <property type="protein sequence ID" value="RKF78511.1"/>
    <property type="molecule type" value="Genomic_DNA"/>
</dbReference>
<evidence type="ECO:0000256" key="1">
    <source>
        <dbReference type="SAM" id="SignalP"/>
    </source>
</evidence>